<evidence type="ECO:0000259" key="1">
    <source>
        <dbReference type="PROSITE" id="PS51736"/>
    </source>
</evidence>
<feature type="non-terminal residue" evidence="3">
    <location>
        <position position="485"/>
    </location>
</feature>
<dbReference type="Gene3D" id="3.40.50.1390">
    <property type="entry name" value="Resolvase, N-terminal catalytic domain"/>
    <property type="match status" value="1"/>
</dbReference>
<dbReference type="PROSITE" id="PS51737">
    <property type="entry name" value="RECOMBINASE_DNA_BIND"/>
    <property type="match status" value="1"/>
</dbReference>
<dbReference type="Pfam" id="PF00239">
    <property type="entry name" value="Resolvase"/>
    <property type="match status" value="1"/>
</dbReference>
<dbReference type="AlphaFoldDB" id="A0A1I4D594"/>
<dbReference type="InterPro" id="IPR050639">
    <property type="entry name" value="SSR_resolvase"/>
</dbReference>
<feature type="domain" description="Resolvase/invertase-type recombinase catalytic" evidence="1">
    <location>
        <begin position="16"/>
        <end position="168"/>
    </location>
</feature>
<dbReference type="Pfam" id="PF07508">
    <property type="entry name" value="Recombinase"/>
    <property type="match status" value="1"/>
</dbReference>
<dbReference type="Gene3D" id="3.90.1750.20">
    <property type="entry name" value="Putative Large Serine Recombinase, Chain B, Domain 2"/>
    <property type="match status" value="1"/>
</dbReference>
<dbReference type="GO" id="GO:0003677">
    <property type="term" value="F:DNA binding"/>
    <property type="evidence" value="ECO:0007669"/>
    <property type="project" value="InterPro"/>
</dbReference>
<sequence length="485" mass="52884">MGEANATPRRFGKRARCAIYTRKSSEEGLDQAFNSLDAQREACAAFILSQKHEGWTASPALYDDGGYSGGTMERPALKRLIADIEAGQIDVVVVYKVDRLTRALSDFARLVDVFDRRGVSFVSITQQFNTTTSMGRLTLNVLLSFAQFEREVIGERVRDKIAASKKKGMWMGGMPPLGYDVKDRKLVVNENEAKIVVHIFERYLALKSVRALGDDLASAGINSKRRLRRGGEVYGGQTLTRGALYAMLQNRLYRGEISYKGGVYPGEHPAIVEASLWDAAQATLAGNRVERATGVCANHPSLLTGMAFDDAGERLTPSHAVKRGARYRYYVSTSLVTGARTNRSGGRRIPASDLETLVIDRLRAFFNDPGALVDDLGAGAPDASGCERLIEGGRILAEALTADAPDKVKARLMTLQCRVDVKPDCVDITLSKGRLTELLSRSIGLEAPCQGETIAADEMLRLTAPAALKRVGRGLRLLVENAADR</sequence>
<protein>
    <submittedName>
        <fullName evidence="3">Site-specific DNA recombinase</fullName>
    </submittedName>
</protein>
<dbReference type="SMART" id="SM00857">
    <property type="entry name" value="Resolvase"/>
    <property type="match status" value="1"/>
</dbReference>
<evidence type="ECO:0000259" key="2">
    <source>
        <dbReference type="PROSITE" id="PS51737"/>
    </source>
</evidence>
<dbReference type="InterPro" id="IPR038109">
    <property type="entry name" value="DNA_bind_recomb_sf"/>
</dbReference>
<keyword evidence="4" id="KW-1185">Reference proteome</keyword>
<dbReference type="PROSITE" id="PS51736">
    <property type="entry name" value="RECOMBINASES_3"/>
    <property type="match status" value="1"/>
</dbReference>
<dbReference type="STRING" id="1612308.SAMN05444581_1411"/>
<dbReference type="InterPro" id="IPR006119">
    <property type="entry name" value="Resolv_N"/>
</dbReference>
<dbReference type="InterPro" id="IPR036162">
    <property type="entry name" value="Resolvase-like_N_sf"/>
</dbReference>
<dbReference type="OrthoDB" id="7475655at2"/>
<dbReference type="PANTHER" id="PTHR30461:SF23">
    <property type="entry name" value="DNA RECOMBINASE-RELATED"/>
    <property type="match status" value="1"/>
</dbReference>
<gene>
    <name evidence="3" type="ORF">SAMN05444581_1411</name>
</gene>
<accession>A0A1I4D594</accession>
<organism evidence="3 4">
    <name type="scientific">Methylocapsa palsarum</name>
    <dbReference type="NCBI Taxonomy" id="1612308"/>
    <lineage>
        <taxon>Bacteria</taxon>
        <taxon>Pseudomonadati</taxon>
        <taxon>Pseudomonadota</taxon>
        <taxon>Alphaproteobacteria</taxon>
        <taxon>Hyphomicrobiales</taxon>
        <taxon>Beijerinckiaceae</taxon>
        <taxon>Methylocapsa</taxon>
    </lineage>
</organism>
<dbReference type="SUPFAM" id="SSF53041">
    <property type="entry name" value="Resolvase-like"/>
    <property type="match status" value="1"/>
</dbReference>
<dbReference type="InterPro" id="IPR011109">
    <property type="entry name" value="DNA_bind_recombinase_dom"/>
</dbReference>
<evidence type="ECO:0000313" key="3">
    <source>
        <dbReference type="EMBL" id="SFK88914.1"/>
    </source>
</evidence>
<name>A0A1I4D594_9HYPH</name>
<dbReference type="PANTHER" id="PTHR30461">
    <property type="entry name" value="DNA-INVERTASE FROM LAMBDOID PROPHAGE"/>
    <property type="match status" value="1"/>
</dbReference>
<reference evidence="3 4" key="1">
    <citation type="submission" date="2016-10" db="EMBL/GenBank/DDBJ databases">
        <authorList>
            <person name="de Groot N.N."/>
        </authorList>
    </citation>
    <scope>NUCLEOTIDE SEQUENCE [LARGE SCALE GENOMIC DNA]</scope>
    <source>
        <strain evidence="3 4">NE2</strain>
    </source>
</reference>
<feature type="domain" description="Recombinase" evidence="2">
    <location>
        <begin position="176"/>
        <end position="290"/>
    </location>
</feature>
<dbReference type="CDD" id="cd03768">
    <property type="entry name" value="SR_ResInv"/>
    <property type="match status" value="1"/>
</dbReference>
<dbReference type="GO" id="GO:0000150">
    <property type="term" value="F:DNA strand exchange activity"/>
    <property type="evidence" value="ECO:0007669"/>
    <property type="project" value="InterPro"/>
</dbReference>
<evidence type="ECO:0000313" key="4">
    <source>
        <dbReference type="Proteomes" id="UP000198755"/>
    </source>
</evidence>
<dbReference type="EMBL" id="FOSN01000041">
    <property type="protein sequence ID" value="SFK88914.1"/>
    <property type="molecule type" value="Genomic_DNA"/>
</dbReference>
<proteinExistence type="predicted"/>
<dbReference type="RefSeq" id="WP_091686741.1">
    <property type="nucleotide sequence ID" value="NZ_FOSN01000041.1"/>
</dbReference>
<dbReference type="Proteomes" id="UP000198755">
    <property type="component" value="Unassembled WGS sequence"/>
</dbReference>